<evidence type="ECO:0000313" key="2">
    <source>
        <dbReference type="Proteomes" id="UP000605427"/>
    </source>
</evidence>
<dbReference type="EMBL" id="BMDD01000001">
    <property type="protein sequence ID" value="GGH68095.1"/>
    <property type="molecule type" value="Genomic_DNA"/>
</dbReference>
<reference evidence="2" key="1">
    <citation type="journal article" date="2019" name="Int. J. Syst. Evol. Microbiol.">
        <title>The Global Catalogue of Microorganisms (GCM) 10K type strain sequencing project: providing services to taxonomists for standard genome sequencing and annotation.</title>
        <authorList>
            <consortium name="The Broad Institute Genomics Platform"/>
            <consortium name="The Broad Institute Genome Sequencing Center for Infectious Disease"/>
            <person name="Wu L."/>
            <person name="Ma J."/>
        </authorList>
    </citation>
    <scope>NUCLEOTIDE SEQUENCE [LARGE SCALE GENOMIC DNA]</scope>
    <source>
        <strain evidence="2">CCM 8702</strain>
    </source>
</reference>
<comment type="caution">
    <text evidence="1">The sequence shown here is derived from an EMBL/GenBank/DDBJ whole genome shotgun (WGS) entry which is preliminary data.</text>
</comment>
<dbReference type="Proteomes" id="UP000605427">
    <property type="component" value="Unassembled WGS sequence"/>
</dbReference>
<protein>
    <submittedName>
        <fullName evidence="1">Uncharacterized protein</fullName>
    </submittedName>
</protein>
<dbReference type="RefSeq" id="WP_172237739.1">
    <property type="nucleotide sequence ID" value="NZ_BMDD01000001.1"/>
</dbReference>
<sequence>MTFTINYSKLKDEYKDFSPYFETHRQSLNLLFETLLNQQDSNAINSYLSQAPNQNIMNEIKQKLVYSSTLCFFRAFDLFLAYITLEDKKFKTWSEVTGYYSKFYIIKAINSLLLRGYEVIDYDKRGQLVDSRRDGSFYFAFDNNGFNLYNSTKIEYQQLQKDPQTNQRYGSHQLWWRLLETITDIKGIEKFSRLNYLLDQNWTNPKLRNQINYSLEYLEGFQELDWFDANLKGHHSWNSKDNRDFTSMKNFFKNTDPEDIDMGDYYTDLRVYLWESIMSYLEIYKDVLGTNRIFRIENINYLMQAHETDKAVPEASKNMKKMINELFGIEIEEDPFS</sequence>
<gene>
    <name evidence="1" type="ORF">GCM10007362_01760</name>
</gene>
<evidence type="ECO:0000313" key="1">
    <source>
        <dbReference type="EMBL" id="GGH68095.1"/>
    </source>
</evidence>
<keyword evidence="2" id="KW-1185">Reference proteome</keyword>
<accession>A0ABQ1ZM23</accession>
<name>A0ABQ1ZM23_9BACL</name>
<organism evidence="1 2">
    <name type="scientific">Saccharibacillus endophyticus</name>
    <dbReference type="NCBI Taxonomy" id="2060666"/>
    <lineage>
        <taxon>Bacteria</taxon>
        <taxon>Bacillati</taxon>
        <taxon>Bacillota</taxon>
        <taxon>Bacilli</taxon>
        <taxon>Bacillales</taxon>
        <taxon>Paenibacillaceae</taxon>
        <taxon>Saccharibacillus</taxon>
    </lineage>
</organism>
<proteinExistence type="predicted"/>